<organism evidence="2 3">
    <name type="scientific">Galerina marginata (strain CBS 339.88)</name>
    <dbReference type="NCBI Taxonomy" id="685588"/>
    <lineage>
        <taxon>Eukaryota</taxon>
        <taxon>Fungi</taxon>
        <taxon>Dikarya</taxon>
        <taxon>Basidiomycota</taxon>
        <taxon>Agaricomycotina</taxon>
        <taxon>Agaricomycetes</taxon>
        <taxon>Agaricomycetidae</taxon>
        <taxon>Agaricales</taxon>
        <taxon>Agaricineae</taxon>
        <taxon>Strophariaceae</taxon>
        <taxon>Galerina</taxon>
    </lineage>
</organism>
<dbReference type="EMBL" id="KL142420">
    <property type="protein sequence ID" value="KDR66808.1"/>
    <property type="molecule type" value="Genomic_DNA"/>
</dbReference>
<evidence type="ECO:0000313" key="3">
    <source>
        <dbReference type="Proteomes" id="UP000027222"/>
    </source>
</evidence>
<dbReference type="AlphaFoldDB" id="A0A067SJ51"/>
<feature type="region of interest" description="Disordered" evidence="1">
    <location>
        <begin position="1"/>
        <end position="70"/>
    </location>
</feature>
<feature type="compositionally biased region" description="Pro residues" evidence="1">
    <location>
        <begin position="48"/>
        <end position="62"/>
    </location>
</feature>
<gene>
    <name evidence="2" type="ORF">GALMADRAFT_1141041</name>
</gene>
<sequence>MNVREPPLSCRSNRQTPPTRPSTLPVFEPAAAVGALTQAEHQHQSSTPPAPLHLPSIAPPLHTPAKVKDTRPKERLLEHERAAIKPSARSFELGLGAKGVMEPRRGMGMGRRGNQRTHLPPHCTSLLSPHLFIHPPKLKILAQRNDSLSMSERRSNHPHGHSSWVWERKESWSRGAGWGWAGGEISVPHRTTR</sequence>
<evidence type="ECO:0000256" key="1">
    <source>
        <dbReference type="SAM" id="MobiDB-lite"/>
    </source>
</evidence>
<name>A0A067SJ51_GALM3</name>
<reference evidence="3" key="1">
    <citation type="journal article" date="2014" name="Proc. Natl. Acad. Sci. U.S.A.">
        <title>Extensive sampling of basidiomycete genomes demonstrates inadequacy of the white-rot/brown-rot paradigm for wood decay fungi.</title>
        <authorList>
            <person name="Riley R."/>
            <person name="Salamov A.A."/>
            <person name="Brown D.W."/>
            <person name="Nagy L.G."/>
            <person name="Floudas D."/>
            <person name="Held B.W."/>
            <person name="Levasseur A."/>
            <person name="Lombard V."/>
            <person name="Morin E."/>
            <person name="Otillar R."/>
            <person name="Lindquist E.A."/>
            <person name="Sun H."/>
            <person name="LaButti K.M."/>
            <person name="Schmutz J."/>
            <person name="Jabbour D."/>
            <person name="Luo H."/>
            <person name="Baker S.E."/>
            <person name="Pisabarro A.G."/>
            <person name="Walton J.D."/>
            <person name="Blanchette R.A."/>
            <person name="Henrissat B."/>
            <person name="Martin F."/>
            <person name="Cullen D."/>
            <person name="Hibbett D.S."/>
            <person name="Grigoriev I.V."/>
        </authorList>
    </citation>
    <scope>NUCLEOTIDE SEQUENCE [LARGE SCALE GENOMIC DNA]</scope>
    <source>
        <strain evidence="3">CBS 339.88</strain>
    </source>
</reference>
<dbReference type="Proteomes" id="UP000027222">
    <property type="component" value="Unassembled WGS sequence"/>
</dbReference>
<evidence type="ECO:0000313" key="2">
    <source>
        <dbReference type="EMBL" id="KDR66808.1"/>
    </source>
</evidence>
<dbReference type="HOGENOM" id="CLU_1408872_0_0_1"/>
<protein>
    <submittedName>
        <fullName evidence="2">Uncharacterized protein</fullName>
    </submittedName>
</protein>
<proteinExistence type="predicted"/>
<accession>A0A067SJ51</accession>
<keyword evidence="3" id="KW-1185">Reference proteome</keyword>